<feature type="domain" description="RING-type" evidence="6">
    <location>
        <begin position="158"/>
        <end position="199"/>
    </location>
</feature>
<evidence type="ECO:0000313" key="7">
    <source>
        <dbReference type="EMBL" id="OMJ95605.1"/>
    </source>
</evidence>
<evidence type="ECO:0000256" key="5">
    <source>
        <dbReference type="SAM" id="MobiDB-lite"/>
    </source>
</evidence>
<dbReference type="SMART" id="SM00184">
    <property type="entry name" value="RING"/>
    <property type="match status" value="1"/>
</dbReference>
<evidence type="ECO:0000256" key="2">
    <source>
        <dbReference type="ARBA" id="ARBA00022771"/>
    </source>
</evidence>
<dbReference type="GO" id="GO:0008270">
    <property type="term" value="F:zinc ion binding"/>
    <property type="evidence" value="ECO:0007669"/>
    <property type="project" value="UniProtKB-KW"/>
</dbReference>
<dbReference type="Pfam" id="PF13639">
    <property type="entry name" value="zf-RING_2"/>
    <property type="match status" value="1"/>
</dbReference>
<dbReference type="InterPro" id="IPR051834">
    <property type="entry name" value="RING_finger_E3_ligase"/>
</dbReference>
<reference evidence="7 8" key="1">
    <citation type="submission" date="2016-11" db="EMBL/GenBank/DDBJ databases">
        <title>The macronuclear genome of Stentor coeruleus: a giant cell with tiny introns.</title>
        <authorList>
            <person name="Slabodnick M."/>
            <person name="Ruby J.G."/>
            <person name="Reiff S.B."/>
            <person name="Swart E.C."/>
            <person name="Gosai S."/>
            <person name="Prabakaran S."/>
            <person name="Witkowska E."/>
            <person name="Larue G.E."/>
            <person name="Fisher S."/>
            <person name="Freeman R.M."/>
            <person name="Gunawardena J."/>
            <person name="Chu W."/>
            <person name="Stover N.A."/>
            <person name="Gregory B.D."/>
            <person name="Nowacki M."/>
            <person name="Derisi J."/>
            <person name="Roy S.W."/>
            <person name="Marshall W.F."/>
            <person name="Sood P."/>
        </authorList>
    </citation>
    <scope>NUCLEOTIDE SEQUENCE [LARGE SCALE GENOMIC DNA]</scope>
    <source>
        <strain evidence="7">WM001</strain>
    </source>
</reference>
<keyword evidence="2 4" id="KW-0863">Zinc-finger</keyword>
<dbReference type="SUPFAM" id="SSF57850">
    <property type="entry name" value="RING/U-box"/>
    <property type="match status" value="1"/>
</dbReference>
<keyword evidence="1" id="KW-0479">Metal-binding</keyword>
<evidence type="ECO:0000313" key="8">
    <source>
        <dbReference type="Proteomes" id="UP000187209"/>
    </source>
</evidence>
<dbReference type="InterPro" id="IPR013083">
    <property type="entry name" value="Znf_RING/FYVE/PHD"/>
</dbReference>
<dbReference type="GO" id="GO:0005634">
    <property type="term" value="C:nucleus"/>
    <property type="evidence" value="ECO:0007669"/>
    <property type="project" value="TreeGrafter"/>
</dbReference>
<dbReference type="PANTHER" id="PTHR45931">
    <property type="entry name" value="SI:CH211-59O9.10"/>
    <property type="match status" value="1"/>
</dbReference>
<evidence type="ECO:0000256" key="3">
    <source>
        <dbReference type="ARBA" id="ARBA00022833"/>
    </source>
</evidence>
<dbReference type="PROSITE" id="PS50089">
    <property type="entry name" value="ZF_RING_2"/>
    <property type="match status" value="1"/>
</dbReference>
<organism evidence="7 8">
    <name type="scientific">Stentor coeruleus</name>
    <dbReference type="NCBI Taxonomy" id="5963"/>
    <lineage>
        <taxon>Eukaryota</taxon>
        <taxon>Sar</taxon>
        <taxon>Alveolata</taxon>
        <taxon>Ciliophora</taxon>
        <taxon>Postciliodesmatophora</taxon>
        <taxon>Heterotrichea</taxon>
        <taxon>Heterotrichida</taxon>
        <taxon>Stentoridae</taxon>
        <taxon>Stentor</taxon>
    </lineage>
</organism>
<dbReference type="GO" id="GO:0006511">
    <property type="term" value="P:ubiquitin-dependent protein catabolic process"/>
    <property type="evidence" value="ECO:0007669"/>
    <property type="project" value="TreeGrafter"/>
</dbReference>
<gene>
    <name evidence="7" type="ORF">SteCoe_1032</name>
</gene>
<dbReference type="InterPro" id="IPR001841">
    <property type="entry name" value="Znf_RING"/>
</dbReference>
<feature type="region of interest" description="Disordered" evidence="5">
    <location>
        <begin position="39"/>
        <end position="72"/>
    </location>
</feature>
<keyword evidence="3" id="KW-0862">Zinc</keyword>
<dbReference type="Proteomes" id="UP000187209">
    <property type="component" value="Unassembled WGS sequence"/>
</dbReference>
<name>A0A1R2D2W5_9CILI</name>
<dbReference type="AlphaFoldDB" id="A0A1R2D2W5"/>
<keyword evidence="8" id="KW-1185">Reference proteome</keyword>
<dbReference type="PANTHER" id="PTHR45931:SF3">
    <property type="entry name" value="RING ZINC FINGER-CONTAINING PROTEIN"/>
    <property type="match status" value="1"/>
</dbReference>
<dbReference type="Gene3D" id="3.30.40.10">
    <property type="entry name" value="Zinc/RING finger domain, C3HC4 (zinc finger)"/>
    <property type="match status" value="1"/>
</dbReference>
<dbReference type="EMBL" id="MPUH01000010">
    <property type="protein sequence ID" value="OMJ95605.1"/>
    <property type="molecule type" value="Genomic_DNA"/>
</dbReference>
<dbReference type="OrthoDB" id="421575at2759"/>
<sequence>MINSPSLKLFYCHSCKTSSQIDISNLLCPKCNSDFLEEGKLQEPNPDENLRVSDSDESPFSSDYNHSDVEEQSISSERSFSSLFMQFGRENPPEPREGHASIMSPFDMFGLHAFPGRIRLQDIFHMVQENRRHAPVSDEAINELETLPVDVGLTECDCKICGEFFKMNEKATHLECIHVFHEVCLLPWLKIKNSCPVCRQIIY</sequence>
<comment type="caution">
    <text evidence="7">The sequence shown here is derived from an EMBL/GenBank/DDBJ whole genome shotgun (WGS) entry which is preliminary data.</text>
</comment>
<evidence type="ECO:0000256" key="1">
    <source>
        <dbReference type="ARBA" id="ARBA00022723"/>
    </source>
</evidence>
<dbReference type="GO" id="GO:0061630">
    <property type="term" value="F:ubiquitin protein ligase activity"/>
    <property type="evidence" value="ECO:0007669"/>
    <property type="project" value="TreeGrafter"/>
</dbReference>
<evidence type="ECO:0000256" key="4">
    <source>
        <dbReference type="PROSITE-ProRule" id="PRU00175"/>
    </source>
</evidence>
<proteinExistence type="predicted"/>
<evidence type="ECO:0000259" key="6">
    <source>
        <dbReference type="PROSITE" id="PS50089"/>
    </source>
</evidence>
<accession>A0A1R2D2W5</accession>
<protein>
    <recommendedName>
        <fullName evidence="6">RING-type domain-containing protein</fullName>
    </recommendedName>
</protein>